<dbReference type="InterPro" id="IPR037923">
    <property type="entry name" value="HTH-like"/>
</dbReference>
<dbReference type="GO" id="GO:0043565">
    <property type="term" value="F:sequence-specific DNA binding"/>
    <property type="evidence" value="ECO:0007669"/>
    <property type="project" value="InterPro"/>
</dbReference>
<evidence type="ECO:0000313" key="5">
    <source>
        <dbReference type="EMBL" id="MTG97657.1"/>
    </source>
</evidence>
<protein>
    <submittedName>
        <fullName evidence="5">Helix-turn-helix domain-containing protein</fullName>
    </submittedName>
</protein>
<dbReference type="EMBL" id="WMJX01000008">
    <property type="protein sequence ID" value="MTG97657.1"/>
    <property type="molecule type" value="Genomic_DNA"/>
</dbReference>
<name>A0A6I3LIP2_9FLAO</name>
<dbReference type="Gene3D" id="1.10.10.60">
    <property type="entry name" value="Homeodomain-like"/>
    <property type="match status" value="1"/>
</dbReference>
<dbReference type="PRINTS" id="PR00032">
    <property type="entry name" value="HTHARAC"/>
</dbReference>
<dbReference type="PROSITE" id="PS01124">
    <property type="entry name" value="HTH_ARAC_FAMILY_2"/>
    <property type="match status" value="1"/>
</dbReference>
<dbReference type="PANTHER" id="PTHR43280:SF32">
    <property type="entry name" value="TRANSCRIPTIONAL REGULATORY PROTEIN"/>
    <property type="match status" value="1"/>
</dbReference>
<dbReference type="PANTHER" id="PTHR43280">
    <property type="entry name" value="ARAC-FAMILY TRANSCRIPTIONAL REGULATOR"/>
    <property type="match status" value="1"/>
</dbReference>
<keyword evidence="1" id="KW-0805">Transcription regulation</keyword>
<evidence type="ECO:0000259" key="4">
    <source>
        <dbReference type="PROSITE" id="PS01124"/>
    </source>
</evidence>
<comment type="caution">
    <text evidence="5">The sequence shown here is derived from an EMBL/GenBank/DDBJ whole genome shotgun (WGS) entry which is preliminary data.</text>
</comment>
<dbReference type="OrthoDB" id="1096411at2"/>
<keyword evidence="6" id="KW-1185">Reference proteome</keyword>
<accession>A0A6I3LIP2</accession>
<sequence length="279" mass="33560">MPIHKIIKVQQFDKNIPIEFYSIEEHPELFDFDYHYQYNFYQIYWFTSTCAQRQEIDFKSYPITQNQLWVVFPGQVQFFNPTHVTGYYMAIDKDYFNRIIYQEVAERDYYKIPPLHFEITPDLIPIFQSIFQLINIEWSTKRRTAIMEKYVSLFLCHTLDLKQLSDTVSNYDPRVYKLLNLVELHYCSQYSNEFYASSVSLSIKRMNEILVNTTGDTLNIHLKNRLLLEAKRMLIYSDLTVQQIAFSLGYSEVNYFNRFFKKNTSVTPSEFRKNIKKVQ</sequence>
<dbReference type="SUPFAM" id="SSF46689">
    <property type="entry name" value="Homeodomain-like"/>
    <property type="match status" value="1"/>
</dbReference>
<evidence type="ECO:0000256" key="2">
    <source>
        <dbReference type="ARBA" id="ARBA00023125"/>
    </source>
</evidence>
<evidence type="ECO:0000256" key="3">
    <source>
        <dbReference type="ARBA" id="ARBA00023163"/>
    </source>
</evidence>
<feature type="domain" description="HTH araC/xylS-type" evidence="4">
    <location>
        <begin position="176"/>
        <end position="274"/>
    </location>
</feature>
<organism evidence="5 6">
    <name type="scientific">Myroides albus</name>
    <dbReference type="NCBI Taxonomy" id="2562892"/>
    <lineage>
        <taxon>Bacteria</taxon>
        <taxon>Pseudomonadati</taxon>
        <taxon>Bacteroidota</taxon>
        <taxon>Flavobacteriia</taxon>
        <taxon>Flavobacteriales</taxon>
        <taxon>Flavobacteriaceae</taxon>
        <taxon>Myroides</taxon>
    </lineage>
</organism>
<evidence type="ECO:0000313" key="6">
    <source>
        <dbReference type="Proteomes" id="UP000438760"/>
    </source>
</evidence>
<dbReference type="SUPFAM" id="SSF51215">
    <property type="entry name" value="Regulatory protein AraC"/>
    <property type="match status" value="1"/>
</dbReference>
<dbReference type="SMART" id="SM00342">
    <property type="entry name" value="HTH_ARAC"/>
    <property type="match status" value="1"/>
</dbReference>
<dbReference type="Proteomes" id="UP000438760">
    <property type="component" value="Unassembled WGS sequence"/>
</dbReference>
<dbReference type="InterPro" id="IPR018060">
    <property type="entry name" value="HTH_AraC"/>
</dbReference>
<dbReference type="InterPro" id="IPR009057">
    <property type="entry name" value="Homeodomain-like_sf"/>
</dbReference>
<dbReference type="Pfam" id="PF12833">
    <property type="entry name" value="HTH_18"/>
    <property type="match status" value="1"/>
</dbReference>
<dbReference type="RefSeq" id="WP_155091702.1">
    <property type="nucleotide sequence ID" value="NZ_WMJX01000008.1"/>
</dbReference>
<proteinExistence type="predicted"/>
<keyword evidence="3" id="KW-0804">Transcription</keyword>
<reference evidence="5 6" key="1">
    <citation type="submission" date="2019-11" db="EMBL/GenBank/DDBJ databases">
        <title>Genome of Strain BIT-d1.</title>
        <authorList>
            <person name="Yang Y."/>
        </authorList>
    </citation>
    <scope>NUCLEOTIDE SEQUENCE [LARGE SCALE GENOMIC DNA]</scope>
    <source>
        <strain evidence="5 6">BIT-d1</strain>
    </source>
</reference>
<dbReference type="AlphaFoldDB" id="A0A6I3LIP2"/>
<keyword evidence="2" id="KW-0238">DNA-binding</keyword>
<evidence type="ECO:0000256" key="1">
    <source>
        <dbReference type="ARBA" id="ARBA00023015"/>
    </source>
</evidence>
<dbReference type="InterPro" id="IPR020449">
    <property type="entry name" value="Tscrpt_reg_AraC-type_HTH"/>
</dbReference>
<dbReference type="GO" id="GO:0003700">
    <property type="term" value="F:DNA-binding transcription factor activity"/>
    <property type="evidence" value="ECO:0007669"/>
    <property type="project" value="InterPro"/>
</dbReference>
<gene>
    <name evidence="5" type="ORF">GJV76_05815</name>
</gene>